<proteinExistence type="inferred from homology"/>
<evidence type="ECO:0000256" key="10">
    <source>
        <dbReference type="HAMAP-Rule" id="MF_00685"/>
    </source>
</evidence>
<dbReference type="Gene3D" id="3.20.20.80">
    <property type="entry name" value="Glycosidases"/>
    <property type="match status" value="1"/>
</dbReference>
<dbReference type="InterPro" id="IPR054169">
    <property type="entry name" value="GlgB_N"/>
</dbReference>
<dbReference type="InterPro" id="IPR013783">
    <property type="entry name" value="Ig-like_fold"/>
</dbReference>
<comment type="similarity">
    <text evidence="4 10">Belongs to the glycosyl hydrolase 13 family. GlgB subfamily.</text>
</comment>
<dbReference type="InterPro" id="IPR017853">
    <property type="entry name" value="GH"/>
</dbReference>
<name>A0A6B2JQB9_9RHOB</name>
<dbReference type="GO" id="GO:0005978">
    <property type="term" value="P:glycogen biosynthetic process"/>
    <property type="evidence" value="ECO:0007669"/>
    <property type="project" value="UniProtKB-UniRule"/>
</dbReference>
<dbReference type="GO" id="GO:0003844">
    <property type="term" value="F:1,4-alpha-glucan branching enzyme activity"/>
    <property type="evidence" value="ECO:0007669"/>
    <property type="project" value="UniProtKB-UniRule"/>
</dbReference>
<feature type="domain" description="Glycosyl hydrolase family 13 catalytic" evidence="13">
    <location>
        <begin position="261"/>
        <end position="621"/>
    </location>
</feature>
<comment type="caution">
    <text evidence="14">The sequence shown here is derived from an EMBL/GenBank/DDBJ whole genome shotgun (WGS) entry which is preliminary data.</text>
</comment>
<dbReference type="GO" id="GO:0005829">
    <property type="term" value="C:cytosol"/>
    <property type="evidence" value="ECO:0007669"/>
    <property type="project" value="TreeGrafter"/>
</dbReference>
<evidence type="ECO:0000259" key="13">
    <source>
        <dbReference type="SMART" id="SM00642"/>
    </source>
</evidence>
<keyword evidence="6 10" id="KW-0328">Glycosyltransferase</keyword>
<dbReference type="UniPathway" id="UPA00164"/>
<reference evidence="14 15" key="1">
    <citation type="submission" date="2020-02" db="EMBL/GenBank/DDBJ databases">
        <title>Pseudoroseicyclus tamarix, sp. nov., isolated from offshore sediment of a Tamarix chinensis forest.</title>
        <authorList>
            <person name="Gai Y."/>
        </authorList>
    </citation>
    <scope>NUCLEOTIDE SEQUENCE [LARGE SCALE GENOMIC DNA]</scope>
    <source>
        <strain evidence="14 15">CLL3-39</strain>
    </source>
</reference>
<evidence type="ECO:0000256" key="5">
    <source>
        <dbReference type="ARBA" id="ARBA00022600"/>
    </source>
</evidence>
<keyword evidence="9 10" id="KW-0119">Carbohydrate metabolism</keyword>
<dbReference type="Pfam" id="PF02922">
    <property type="entry name" value="CBM_48"/>
    <property type="match status" value="1"/>
</dbReference>
<keyword evidence="5 10" id="KW-0321">Glycogen metabolism</keyword>
<dbReference type="HAMAP" id="MF_00685">
    <property type="entry name" value="GlgB"/>
    <property type="match status" value="1"/>
</dbReference>
<dbReference type="SUPFAM" id="SSF51011">
    <property type="entry name" value="Glycosyl hydrolase domain"/>
    <property type="match status" value="1"/>
</dbReference>
<evidence type="ECO:0000256" key="4">
    <source>
        <dbReference type="ARBA" id="ARBA00009000"/>
    </source>
</evidence>
<evidence type="ECO:0000256" key="9">
    <source>
        <dbReference type="ARBA" id="ARBA00023277"/>
    </source>
</evidence>
<evidence type="ECO:0000256" key="7">
    <source>
        <dbReference type="ARBA" id="ARBA00022679"/>
    </source>
</evidence>
<dbReference type="InterPro" id="IPR006047">
    <property type="entry name" value="GH13_cat_dom"/>
</dbReference>
<dbReference type="CDD" id="cd11322">
    <property type="entry name" value="AmyAc_Glg_BE"/>
    <property type="match status" value="1"/>
</dbReference>
<comment type="pathway">
    <text evidence="3 10">Glycan biosynthesis; glycogen biosynthesis.</text>
</comment>
<dbReference type="CDD" id="cd02855">
    <property type="entry name" value="E_set_GBE_prok_N"/>
    <property type="match status" value="1"/>
</dbReference>
<dbReference type="AlphaFoldDB" id="A0A6B2JQB9"/>
<keyword evidence="7 10" id="KW-0808">Transferase</keyword>
<evidence type="ECO:0000256" key="3">
    <source>
        <dbReference type="ARBA" id="ARBA00004964"/>
    </source>
</evidence>
<sequence length="738" mass="83031">MTDTTTTTWPAHAPHPNDAEAISRGMHGDPFRILGMHQETGGPVTVCVFSPDAAEVTVLDHKGKEVGPLEPLRNDGLFFGEMPKKRRPFDYRLKFRNAQGHEWELLDPYGFEPILGEMDEYLLGEGRHEELYRRLGAHPTTHGGVEGTAFAVWAPNARRVSVVGHFNAWDGRRHPMRRRGATGVWEIFIPGLGMGEIYKYEIVGAYGHTLPLKADPVGFFAQNPPETASVVHGMPRHEWTDSGWMQARPADQRSEPVSIYEVHLGSWRRTLENEVLDYAALADELIAYVGEMGFTHVEFLPVSEHPYSPSWGYQPVGMFAPTSRFGDPEGFAKMVDKLHGAGVGVIVDWVPAHFPTDAHGLGNFDGTALYEHADPRQGFHQDWNTLIYNFGRQEVANFLRASATFWLKELHVDALRVDAVASMLYLDYSRKDGEWIPNRYGGRENLDAIDFLKGVNRVVRDYAPGSLTIAEESTAWPGVSRPVSEDGLGFDFKWNMGWMHDTLEYMQQDPIHRKYHHHKMTFGLVYAFSENFVLPLSHDEVVHGKGSMLGKMPGDRWQKFANLRAYYGFMWGHPGKKLLFMGGEFGQEREWNHDQSLDWHLLEDPHHDGVRQFVRDLNHLYRSEPAMHQRDCSPEGFRWIEGGDSENNVFSFIRYGEEGTKPVVVVCNMAPVVREGYRIGMPQSGNWAERLNSDAATYGGSGAGNGAGVRAVEEELHGLPASAAVTLPPLGTIFLTPE</sequence>
<dbReference type="Proteomes" id="UP000474757">
    <property type="component" value="Unassembled WGS sequence"/>
</dbReference>
<dbReference type="SUPFAM" id="SSF81296">
    <property type="entry name" value="E set domains"/>
    <property type="match status" value="2"/>
</dbReference>
<dbReference type="PANTHER" id="PTHR43651:SF3">
    <property type="entry name" value="1,4-ALPHA-GLUCAN-BRANCHING ENZYME"/>
    <property type="match status" value="1"/>
</dbReference>
<dbReference type="InterPro" id="IPR044143">
    <property type="entry name" value="GlgB_N_E_set_prok"/>
</dbReference>
<dbReference type="SUPFAM" id="SSF51445">
    <property type="entry name" value="(Trans)glycosidases"/>
    <property type="match status" value="1"/>
</dbReference>
<dbReference type="Gene3D" id="2.60.40.10">
    <property type="entry name" value="Immunoglobulins"/>
    <property type="match status" value="2"/>
</dbReference>
<dbReference type="Gene3D" id="2.60.40.1180">
    <property type="entry name" value="Golgi alpha-mannosidase II"/>
    <property type="match status" value="1"/>
</dbReference>
<protein>
    <recommendedName>
        <fullName evidence="10">1,4-alpha-glucan branching enzyme GlgB</fullName>
        <ecNumber evidence="10">2.4.1.18</ecNumber>
    </recommendedName>
    <alternativeName>
        <fullName evidence="10">1,4-alpha-D-glucan:1,4-alpha-D-glucan 6-glucosyl-transferase</fullName>
    </alternativeName>
    <alternativeName>
        <fullName evidence="10">Alpha-(1-&gt;4)-glucan branching enzyme</fullName>
    </alternativeName>
    <alternativeName>
        <fullName evidence="10">Glycogen branching enzyme</fullName>
        <shortName evidence="10">BE</shortName>
    </alternativeName>
</protein>
<comment type="function">
    <text evidence="2 10">Catalyzes the formation of the alpha-1,6-glucosidic linkages in glycogen by scission of a 1,4-alpha-linked oligosaccharide from growing alpha-1,4-glucan chains and the subsequent attachment of the oligosaccharide to the alpha-1,6 position.</text>
</comment>
<keyword evidence="8 10" id="KW-0320">Glycogen biosynthesis</keyword>
<evidence type="ECO:0000256" key="6">
    <source>
        <dbReference type="ARBA" id="ARBA00022676"/>
    </source>
</evidence>
<dbReference type="FunFam" id="2.60.40.10:FF:000169">
    <property type="entry name" value="1,4-alpha-glucan branching enzyme GlgB"/>
    <property type="match status" value="1"/>
</dbReference>
<evidence type="ECO:0000313" key="15">
    <source>
        <dbReference type="Proteomes" id="UP000474757"/>
    </source>
</evidence>
<dbReference type="FunFam" id="2.60.40.1180:FF:000002">
    <property type="entry name" value="1,4-alpha-glucan branching enzyme GlgB"/>
    <property type="match status" value="1"/>
</dbReference>
<evidence type="ECO:0000256" key="11">
    <source>
        <dbReference type="PIRSR" id="PIRSR000463-1"/>
    </source>
</evidence>
<dbReference type="InterPro" id="IPR004193">
    <property type="entry name" value="Glyco_hydro_13_N"/>
</dbReference>
<comment type="subunit">
    <text evidence="10">Monomer.</text>
</comment>
<dbReference type="EC" id="2.4.1.18" evidence="10"/>
<dbReference type="NCBIfam" id="TIGR01515">
    <property type="entry name" value="branching_enzym"/>
    <property type="match status" value="1"/>
</dbReference>
<evidence type="ECO:0000256" key="2">
    <source>
        <dbReference type="ARBA" id="ARBA00002953"/>
    </source>
</evidence>
<feature type="region of interest" description="Disordered" evidence="12">
    <location>
        <begin position="1"/>
        <end position="25"/>
    </location>
</feature>
<evidence type="ECO:0000256" key="12">
    <source>
        <dbReference type="SAM" id="MobiDB-lite"/>
    </source>
</evidence>
<organism evidence="14 15">
    <name type="scientific">Pseudoroseicyclus tamaricis</name>
    <dbReference type="NCBI Taxonomy" id="2705421"/>
    <lineage>
        <taxon>Bacteria</taxon>
        <taxon>Pseudomonadati</taxon>
        <taxon>Pseudomonadota</taxon>
        <taxon>Alphaproteobacteria</taxon>
        <taxon>Rhodobacterales</taxon>
        <taxon>Paracoccaceae</taxon>
        <taxon>Pseudoroseicyclus</taxon>
    </lineage>
</organism>
<gene>
    <name evidence="10 14" type="primary">glgB</name>
    <name evidence="14" type="ORF">GZA08_05000</name>
</gene>
<dbReference type="FunFam" id="3.20.20.80:FF:000003">
    <property type="entry name" value="1,4-alpha-glucan branching enzyme GlgB"/>
    <property type="match status" value="1"/>
</dbReference>
<dbReference type="PIRSF" id="PIRSF000463">
    <property type="entry name" value="GlgB"/>
    <property type="match status" value="1"/>
</dbReference>
<comment type="catalytic activity">
    <reaction evidence="1 10">
        <text>Transfers a segment of a (1-&gt;4)-alpha-D-glucan chain to a primary hydroxy group in a similar glucan chain.</text>
        <dbReference type="EC" id="2.4.1.18"/>
    </reaction>
</comment>
<dbReference type="InterPro" id="IPR006407">
    <property type="entry name" value="GlgB"/>
</dbReference>
<evidence type="ECO:0000313" key="14">
    <source>
        <dbReference type="EMBL" id="NDV00328.1"/>
    </source>
</evidence>
<evidence type="ECO:0000256" key="8">
    <source>
        <dbReference type="ARBA" id="ARBA00023056"/>
    </source>
</evidence>
<dbReference type="SMART" id="SM00642">
    <property type="entry name" value="Aamy"/>
    <property type="match status" value="1"/>
</dbReference>
<dbReference type="GO" id="GO:0043169">
    <property type="term" value="F:cation binding"/>
    <property type="evidence" value="ECO:0007669"/>
    <property type="project" value="InterPro"/>
</dbReference>
<dbReference type="EMBL" id="JAAGAB010000001">
    <property type="protein sequence ID" value="NDV00328.1"/>
    <property type="molecule type" value="Genomic_DNA"/>
</dbReference>
<keyword evidence="15" id="KW-1185">Reference proteome</keyword>
<dbReference type="InterPro" id="IPR014756">
    <property type="entry name" value="Ig_E-set"/>
</dbReference>
<dbReference type="InterPro" id="IPR013780">
    <property type="entry name" value="Glyco_hydro_b"/>
</dbReference>
<feature type="active site" description="Proton donor" evidence="10 11">
    <location>
        <position position="471"/>
    </location>
</feature>
<dbReference type="NCBIfam" id="NF003811">
    <property type="entry name" value="PRK05402.1"/>
    <property type="match status" value="1"/>
</dbReference>
<dbReference type="Pfam" id="PF02806">
    <property type="entry name" value="Alpha-amylase_C"/>
    <property type="match status" value="1"/>
</dbReference>
<dbReference type="Pfam" id="PF22019">
    <property type="entry name" value="GlgB_N"/>
    <property type="match status" value="1"/>
</dbReference>
<evidence type="ECO:0000256" key="1">
    <source>
        <dbReference type="ARBA" id="ARBA00000826"/>
    </source>
</evidence>
<dbReference type="NCBIfam" id="NF008967">
    <property type="entry name" value="PRK12313.1"/>
    <property type="match status" value="1"/>
</dbReference>
<dbReference type="PANTHER" id="PTHR43651">
    <property type="entry name" value="1,4-ALPHA-GLUCAN-BRANCHING ENZYME"/>
    <property type="match status" value="1"/>
</dbReference>
<feature type="active site" description="Nucleophile" evidence="10 11">
    <location>
        <position position="418"/>
    </location>
</feature>
<accession>A0A6B2JQB9</accession>
<dbReference type="RefSeq" id="WP_163890551.1">
    <property type="nucleotide sequence ID" value="NZ_JAAFYS010000001.1"/>
</dbReference>
<dbReference type="InterPro" id="IPR006048">
    <property type="entry name" value="A-amylase/branching_C"/>
</dbReference>
<dbReference type="InterPro" id="IPR037439">
    <property type="entry name" value="Branching_enzy"/>
</dbReference>
<dbReference type="GO" id="GO:0004553">
    <property type="term" value="F:hydrolase activity, hydrolyzing O-glycosyl compounds"/>
    <property type="evidence" value="ECO:0007669"/>
    <property type="project" value="InterPro"/>
</dbReference>